<dbReference type="SUPFAM" id="SSF56219">
    <property type="entry name" value="DNase I-like"/>
    <property type="match status" value="1"/>
</dbReference>
<accession>A0A6J8DGH6</accession>
<dbReference type="EMBL" id="CACVKT020007353">
    <property type="protein sequence ID" value="CAC5407115.1"/>
    <property type="molecule type" value="Genomic_DNA"/>
</dbReference>
<sequence>MYNVDENFQERGQSLNILQKYKDVTEKHISDKDSSCLKLRSAAEISRSGGRKSKTSIKSHKRRYNVKRNISIKLQHKGPLEEAYSCSWRNQLHRQPSLITDGEIEWVKIKVKNNKDLLVGSFYMPHRDQKHLNELQNSLEKARANGNTNVILAGDFNCPDIIWDTATALGPDREIQ</sequence>
<name>A0A6J8DGH6_MYTCO</name>
<evidence type="ECO:0000259" key="1">
    <source>
        <dbReference type="Pfam" id="PF14529"/>
    </source>
</evidence>
<gene>
    <name evidence="2" type="ORF">MCOR_40621</name>
</gene>
<protein>
    <recommendedName>
        <fullName evidence="1">Endonuclease/exonuclease/phosphatase domain-containing protein</fullName>
    </recommendedName>
</protein>
<dbReference type="OrthoDB" id="6780717at2759"/>
<dbReference type="InterPro" id="IPR036691">
    <property type="entry name" value="Endo/exonu/phosph_ase_sf"/>
</dbReference>
<feature type="domain" description="Endonuclease/exonuclease/phosphatase" evidence="1">
    <location>
        <begin position="118"/>
        <end position="166"/>
    </location>
</feature>
<reference evidence="2 3" key="1">
    <citation type="submission" date="2020-06" db="EMBL/GenBank/DDBJ databases">
        <authorList>
            <person name="Li R."/>
            <person name="Bekaert M."/>
        </authorList>
    </citation>
    <scope>NUCLEOTIDE SEQUENCE [LARGE SCALE GENOMIC DNA]</scope>
    <source>
        <strain evidence="3">wild</strain>
    </source>
</reference>
<proteinExistence type="predicted"/>
<dbReference type="AlphaFoldDB" id="A0A6J8DGH6"/>
<evidence type="ECO:0000313" key="2">
    <source>
        <dbReference type="EMBL" id="CAC5407115.1"/>
    </source>
</evidence>
<dbReference type="InterPro" id="IPR005135">
    <property type="entry name" value="Endo/exonuclease/phosphatase"/>
</dbReference>
<organism evidence="2 3">
    <name type="scientific">Mytilus coruscus</name>
    <name type="common">Sea mussel</name>
    <dbReference type="NCBI Taxonomy" id="42192"/>
    <lineage>
        <taxon>Eukaryota</taxon>
        <taxon>Metazoa</taxon>
        <taxon>Spiralia</taxon>
        <taxon>Lophotrochozoa</taxon>
        <taxon>Mollusca</taxon>
        <taxon>Bivalvia</taxon>
        <taxon>Autobranchia</taxon>
        <taxon>Pteriomorphia</taxon>
        <taxon>Mytilida</taxon>
        <taxon>Mytiloidea</taxon>
        <taxon>Mytilidae</taxon>
        <taxon>Mytilinae</taxon>
        <taxon>Mytilus</taxon>
    </lineage>
</organism>
<dbReference type="GO" id="GO:0003824">
    <property type="term" value="F:catalytic activity"/>
    <property type="evidence" value="ECO:0007669"/>
    <property type="project" value="InterPro"/>
</dbReference>
<dbReference type="Proteomes" id="UP000507470">
    <property type="component" value="Unassembled WGS sequence"/>
</dbReference>
<evidence type="ECO:0000313" key="3">
    <source>
        <dbReference type="Proteomes" id="UP000507470"/>
    </source>
</evidence>
<keyword evidence="3" id="KW-1185">Reference proteome</keyword>
<dbReference type="Pfam" id="PF14529">
    <property type="entry name" value="Exo_endo_phos_2"/>
    <property type="match status" value="1"/>
</dbReference>
<dbReference type="Gene3D" id="3.60.10.10">
    <property type="entry name" value="Endonuclease/exonuclease/phosphatase"/>
    <property type="match status" value="1"/>
</dbReference>